<dbReference type="GO" id="GO:0050661">
    <property type="term" value="F:NADP binding"/>
    <property type="evidence" value="ECO:0007669"/>
    <property type="project" value="UniProtKB-UniRule"/>
</dbReference>
<dbReference type="PANTHER" id="PTHR43809">
    <property type="entry name" value="NITRITE REDUCTASE (NADH) LARGE SUBUNIT"/>
    <property type="match status" value="1"/>
</dbReference>
<dbReference type="InterPro" id="IPR045854">
    <property type="entry name" value="NO2/SO3_Rdtase_4Fe4S_sf"/>
</dbReference>
<sequence length="844" mass="91218">MEIIVIGHGMVGHKLVESLADSAPAGTHITILCEEPRPAYDRVHLSEFFAGKTADELSLVKPGFFDRTNVTLRLNARATAVDRAARTVALESGVVLAYDKLVFATGSYPFVPPLPGKDREGCFVYRTIEDLEAMKAWGARSKSGVVVGGGLLGLECAKALRDLGLETHVVEFAPRLMAVQVDDGGARILRTRIEGLGVTVHTQKNTLEICDGGEATHRMCFADGSALETDMIVFSAGIRPRDELARACGLEVGLRGGIAIDNRCLTSDPDIYAVGECASWNGTAFGLVAPGYDMARVAAKHLLGEASEFTGADMSTKLKLMGVDVASIGDAHAATLNSRSYQFIDERKQVYKKIVVSECGKFLLGAVLIGDAAEYGTLLQMMLNKITLPDAPEFLILPEADGKARPALGVDALPDSAQICSCNDVSKGALCAAVCGGATTIGALKSCTNAGTSCGGCVPLVTQVMKAEMAKQGMEVNNHLCEHFPHTRQELYHIVKAGKIRSFPELLARHGTGLGCDICKPVAANILASTWNDFVLTPVHASLQDSNDYFLGNIQKDGTYSVVPRMPGGEVTADGLIAVGLVAKKYGLYTKITGGQRVDLFGARVDQLPAIWEELIAAGFESGHAYGKSLRTVKSCVGSTWCRYGVDDSVGFAIRLENRYKGLRTPHKIKFGVSGCTRECAEAQGKDVGLIATDSGWNLYVCGNGGMKPRHAELIASGLDEETAVRYIDRFLMFYVRTADRLQRTSVWRDNLEGGLEYLQDVIVKDKLNLAAELEADMQHVVDTYACEWKEAVSDPEIRKRFRHFVNSDEPDQNVVFMPERGQIRPATIEERKRVIPLAVVTTA</sequence>
<dbReference type="CDD" id="cd19944">
    <property type="entry name" value="NirB_Fer2_BFD-like_2"/>
    <property type="match status" value="1"/>
</dbReference>
<evidence type="ECO:0000256" key="12">
    <source>
        <dbReference type="ARBA" id="ARBA00023014"/>
    </source>
</evidence>
<dbReference type="InterPro" id="IPR006066">
    <property type="entry name" value="NO2/SO3_Rdtase_FeS/sirohaem_BS"/>
</dbReference>
<dbReference type="Pfam" id="PF07992">
    <property type="entry name" value="Pyr_redox_2"/>
    <property type="match status" value="1"/>
</dbReference>
<dbReference type="CDD" id="cd19943">
    <property type="entry name" value="NirB_Fer2_BFD-like_1"/>
    <property type="match status" value="1"/>
</dbReference>
<feature type="binding site" evidence="17">
    <location>
        <position position="680"/>
    </location>
    <ligand>
        <name>[4Fe-4S] cluster</name>
        <dbReference type="ChEBI" id="CHEBI:49883"/>
    </ligand>
</feature>
<dbReference type="Pfam" id="PF18267">
    <property type="entry name" value="Rubredoxin_C"/>
    <property type="match status" value="1"/>
</dbReference>
<dbReference type="FunFam" id="3.30.413.10:FF:000007">
    <property type="entry name" value="Nitrite reductase [NAD(P)H] large subunit"/>
    <property type="match status" value="1"/>
</dbReference>
<dbReference type="RefSeq" id="WP_119809041.1">
    <property type="nucleotide sequence ID" value="NZ_QYUP01000010.1"/>
</dbReference>
<dbReference type="SUPFAM" id="SSF51905">
    <property type="entry name" value="FAD/NAD(P)-binding domain"/>
    <property type="match status" value="2"/>
</dbReference>
<comment type="cofactor">
    <cofactor evidence="17">
        <name>siroheme</name>
        <dbReference type="ChEBI" id="CHEBI:60052"/>
    </cofactor>
    <text evidence="17">Binds 1 siroheme per subunit.</text>
</comment>
<evidence type="ECO:0000259" key="20">
    <source>
        <dbReference type="Pfam" id="PF04324"/>
    </source>
</evidence>
<dbReference type="InterPro" id="IPR006067">
    <property type="entry name" value="NO2/SO3_Rdtase_4Fe4S_dom"/>
</dbReference>
<evidence type="ECO:0000313" key="23">
    <source>
        <dbReference type="EMBL" id="RJG27452.1"/>
    </source>
</evidence>
<keyword evidence="13 16" id="KW-0534">Nitrate assimilation</keyword>
<feature type="domain" description="BFD-like [2Fe-2S]-binding" evidence="20">
    <location>
        <begin position="419"/>
        <end position="466"/>
    </location>
</feature>
<evidence type="ECO:0000313" key="24">
    <source>
        <dbReference type="Proteomes" id="UP000284006"/>
    </source>
</evidence>
<dbReference type="PANTHER" id="PTHR43809:SF1">
    <property type="entry name" value="NITRITE REDUCTASE (NADH) LARGE SUBUNIT"/>
    <property type="match status" value="1"/>
</dbReference>
<feature type="binding site" evidence="17">
    <location>
        <position position="676"/>
    </location>
    <ligand>
        <name>[4Fe-4S] cluster</name>
        <dbReference type="ChEBI" id="CHEBI:49883"/>
    </ligand>
</feature>
<dbReference type="Gene3D" id="3.30.390.30">
    <property type="match status" value="1"/>
</dbReference>
<evidence type="ECO:0000256" key="1">
    <source>
        <dbReference type="ARBA" id="ARBA00001974"/>
    </source>
</evidence>
<feature type="domain" description="NADH-rubredoxin oxidoreductase C-terminal" evidence="22">
    <location>
        <begin position="315"/>
        <end position="385"/>
    </location>
</feature>
<proteinExistence type="inferred from homology"/>
<evidence type="ECO:0000256" key="14">
    <source>
        <dbReference type="ARBA" id="ARBA00034078"/>
    </source>
</evidence>
<dbReference type="InterPro" id="IPR005117">
    <property type="entry name" value="NiRdtase/SiRdtase_haem-b_fer"/>
</dbReference>
<dbReference type="InterPro" id="IPR023753">
    <property type="entry name" value="FAD/NAD-binding_dom"/>
</dbReference>
<evidence type="ECO:0000256" key="5">
    <source>
        <dbReference type="ARBA" id="ARBA00022617"/>
    </source>
</evidence>
<evidence type="ECO:0000256" key="9">
    <source>
        <dbReference type="ARBA" id="ARBA00022827"/>
    </source>
</evidence>
<evidence type="ECO:0000256" key="15">
    <source>
        <dbReference type="ARBA" id="ARBA00064211"/>
    </source>
</evidence>
<dbReference type="OrthoDB" id="9768666at2"/>
<dbReference type="GO" id="GO:0015980">
    <property type="term" value="P:energy derivation by oxidation of organic compounds"/>
    <property type="evidence" value="ECO:0007669"/>
    <property type="project" value="UniProtKB-ARBA"/>
</dbReference>
<accession>A0A418Y869</accession>
<dbReference type="NCBIfam" id="NF011565">
    <property type="entry name" value="PRK14989.1"/>
    <property type="match status" value="1"/>
</dbReference>
<evidence type="ECO:0000256" key="16">
    <source>
        <dbReference type="PIRNR" id="PIRNR037149"/>
    </source>
</evidence>
<dbReference type="PRINTS" id="PR00368">
    <property type="entry name" value="FADPNR"/>
</dbReference>
<dbReference type="InterPro" id="IPR041854">
    <property type="entry name" value="BFD-like_2Fe2S-bd_dom_sf"/>
</dbReference>
<feature type="domain" description="Nitrite/sulphite reductase 4Fe-4S" evidence="18">
    <location>
        <begin position="627"/>
        <end position="748"/>
    </location>
</feature>
<evidence type="ECO:0000256" key="7">
    <source>
        <dbReference type="ARBA" id="ARBA00022714"/>
    </source>
</evidence>
<comment type="subunit">
    <text evidence="15">Homodimer which associates with NirD.</text>
</comment>
<gene>
    <name evidence="23" type="ORF">D3872_00945</name>
</gene>
<evidence type="ECO:0000256" key="8">
    <source>
        <dbReference type="ARBA" id="ARBA00022723"/>
    </source>
</evidence>
<dbReference type="PIRSF" id="PIRSF037149">
    <property type="entry name" value="NirB"/>
    <property type="match status" value="1"/>
</dbReference>
<dbReference type="SUPFAM" id="SSF56014">
    <property type="entry name" value="Nitrite and sulphite reductase 4Fe-4S domain-like"/>
    <property type="match status" value="1"/>
</dbReference>
<feature type="domain" description="Nitrite/Sulfite reductase ferredoxin-like" evidence="19">
    <location>
        <begin position="555"/>
        <end position="617"/>
    </location>
</feature>
<dbReference type="Gene3D" id="3.30.413.10">
    <property type="entry name" value="Sulfite Reductase Hemoprotein, domain 1"/>
    <property type="match status" value="1"/>
</dbReference>
<dbReference type="InterPro" id="IPR052034">
    <property type="entry name" value="NasD-like"/>
</dbReference>
<dbReference type="GO" id="GO:0020037">
    <property type="term" value="F:heme binding"/>
    <property type="evidence" value="ECO:0007669"/>
    <property type="project" value="InterPro"/>
</dbReference>
<keyword evidence="11 17" id="KW-0408">Iron</keyword>
<evidence type="ECO:0000256" key="11">
    <source>
        <dbReference type="ARBA" id="ARBA00023004"/>
    </source>
</evidence>
<dbReference type="GO" id="GO:0098809">
    <property type="term" value="F:nitrite reductase activity"/>
    <property type="evidence" value="ECO:0007669"/>
    <property type="project" value="InterPro"/>
</dbReference>
<evidence type="ECO:0000259" key="18">
    <source>
        <dbReference type="Pfam" id="PF01077"/>
    </source>
</evidence>
<dbReference type="PROSITE" id="PS00365">
    <property type="entry name" value="NIR_SIR"/>
    <property type="match status" value="1"/>
</dbReference>
<keyword evidence="24" id="KW-1185">Reference proteome</keyword>
<comment type="pathway">
    <text evidence="2">Nitrogen metabolism; nitrate reduction (assimilation).</text>
</comment>
<dbReference type="Gene3D" id="3.50.50.60">
    <property type="entry name" value="FAD/NAD(P)-binding domain"/>
    <property type="match status" value="2"/>
</dbReference>
<evidence type="ECO:0000259" key="19">
    <source>
        <dbReference type="Pfam" id="PF03460"/>
    </source>
</evidence>
<evidence type="ECO:0000259" key="22">
    <source>
        <dbReference type="Pfam" id="PF18267"/>
    </source>
</evidence>
<dbReference type="Gene3D" id="1.10.10.1100">
    <property type="entry name" value="BFD-like [2Fe-2S]-binding domain"/>
    <property type="match status" value="1"/>
</dbReference>
<organism evidence="23 24">
    <name type="scientific">Massilia cavernae</name>
    <dbReference type="NCBI Taxonomy" id="2320864"/>
    <lineage>
        <taxon>Bacteria</taxon>
        <taxon>Pseudomonadati</taxon>
        <taxon>Pseudomonadota</taxon>
        <taxon>Betaproteobacteria</taxon>
        <taxon>Burkholderiales</taxon>
        <taxon>Oxalobacteraceae</taxon>
        <taxon>Telluria group</taxon>
        <taxon>Massilia</taxon>
    </lineage>
</organism>
<evidence type="ECO:0000259" key="21">
    <source>
        <dbReference type="Pfam" id="PF07992"/>
    </source>
</evidence>
<dbReference type="NCBIfam" id="TIGR02374">
    <property type="entry name" value="nitri_red_nirB"/>
    <property type="match status" value="1"/>
</dbReference>
<evidence type="ECO:0000256" key="10">
    <source>
        <dbReference type="ARBA" id="ARBA00023002"/>
    </source>
</evidence>
<dbReference type="Pfam" id="PF01077">
    <property type="entry name" value="NIR_SIR"/>
    <property type="match status" value="1"/>
</dbReference>
<comment type="cofactor">
    <cofactor evidence="1 16">
        <name>FAD</name>
        <dbReference type="ChEBI" id="CHEBI:57692"/>
    </cofactor>
</comment>
<comment type="caution">
    <text evidence="23">The sequence shown here is derived from an EMBL/GenBank/DDBJ whole genome shotgun (WGS) entry which is preliminary data.</text>
</comment>
<dbReference type="Pfam" id="PF03460">
    <property type="entry name" value="NIR_SIR_ferr"/>
    <property type="match status" value="1"/>
</dbReference>
<comment type="cofactor">
    <cofactor evidence="17">
        <name>[4Fe-4S] cluster</name>
        <dbReference type="ChEBI" id="CHEBI:49883"/>
    </cofactor>
    <text evidence="17">Binds 1 [4Fe-4S] cluster per subunit.</text>
</comment>
<feature type="domain" description="FAD/NAD(P)-binding" evidence="21">
    <location>
        <begin position="2"/>
        <end position="294"/>
    </location>
</feature>
<dbReference type="InterPro" id="IPR036188">
    <property type="entry name" value="FAD/NAD-bd_sf"/>
</dbReference>
<protein>
    <submittedName>
        <fullName evidence="23">Nitrite reductase large subunit</fullName>
    </submittedName>
</protein>
<evidence type="ECO:0000256" key="13">
    <source>
        <dbReference type="ARBA" id="ARBA00023063"/>
    </source>
</evidence>
<comment type="cofactor">
    <cofactor evidence="14">
        <name>[2Fe-2S] cluster</name>
        <dbReference type="ChEBI" id="CHEBI:190135"/>
    </cofactor>
</comment>
<keyword evidence="5 17" id="KW-0349">Heme</keyword>
<evidence type="ECO:0000256" key="3">
    <source>
        <dbReference type="ARBA" id="ARBA00010429"/>
    </source>
</evidence>
<keyword evidence="4 17" id="KW-0004">4Fe-4S</keyword>
<keyword evidence="7" id="KW-0001">2Fe-2S</keyword>
<keyword evidence="9 16" id="KW-0274">FAD</keyword>
<keyword evidence="8 17" id="KW-0479">Metal-binding</keyword>
<dbReference type="PRINTS" id="PR00397">
    <property type="entry name" value="SIROHAEM"/>
</dbReference>
<keyword evidence="12 17" id="KW-0411">Iron-sulfur</keyword>
<evidence type="ECO:0000256" key="2">
    <source>
        <dbReference type="ARBA" id="ARBA00005096"/>
    </source>
</evidence>
<keyword evidence="10" id="KW-0560">Oxidoreductase</keyword>
<keyword evidence="6 16" id="KW-0285">Flavoprotein</keyword>
<feature type="binding site" evidence="17">
    <location>
        <position position="642"/>
    </location>
    <ligand>
        <name>[4Fe-4S] cluster</name>
        <dbReference type="ChEBI" id="CHEBI:49883"/>
    </ligand>
</feature>
<feature type="binding site" description="axial binding residue" evidence="17">
    <location>
        <position position="680"/>
    </location>
    <ligand>
        <name>siroheme</name>
        <dbReference type="ChEBI" id="CHEBI:60052"/>
    </ligand>
    <ligandPart>
        <name>Fe</name>
        <dbReference type="ChEBI" id="CHEBI:18248"/>
    </ligandPart>
</feature>
<dbReference type="InterPro" id="IPR017121">
    <property type="entry name" value="Nitrite_Rdtase_lsu"/>
</dbReference>
<dbReference type="InterPro" id="IPR036136">
    <property type="entry name" value="Nit/Sulf_reduc_fer-like_dom_sf"/>
</dbReference>
<dbReference type="GO" id="GO:0051539">
    <property type="term" value="F:4 iron, 4 sulfur cluster binding"/>
    <property type="evidence" value="ECO:0007669"/>
    <property type="project" value="UniProtKB-KW"/>
</dbReference>
<evidence type="ECO:0000256" key="6">
    <source>
        <dbReference type="ARBA" id="ARBA00022630"/>
    </source>
</evidence>
<dbReference type="PRINTS" id="PR00411">
    <property type="entry name" value="PNDRDTASEI"/>
</dbReference>
<dbReference type="FunFam" id="1.10.10.1100:FF:000002">
    <property type="entry name" value="Nitrite reductase large subunit"/>
    <property type="match status" value="1"/>
</dbReference>
<comment type="similarity">
    <text evidence="3">Belongs to the nitrite and sulfite reductase 4Fe-4S domain family.</text>
</comment>
<dbReference type="GO" id="GO:0050660">
    <property type="term" value="F:flavin adenine dinucleotide binding"/>
    <property type="evidence" value="ECO:0007669"/>
    <property type="project" value="UniProtKB-UniRule"/>
</dbReference>
<dbReference type="Proteomes" id="UP000284006">
    <property type="component" value="Unassembled WGS sequence"/>
</dbReference>
<dbReference type="EMBL" id="QYUP01000010">
    <property type="protein sequence ID" value="RJG27452.1"/>
    <property type="molecule type" value="Genomic_DNA"/>
</dbReference>
<dbReference type="FunFam" id="3.50.50.60:FF:000033">
    <property type="entry name" value="Nitrite reductase [NAD(P)H], large subunit"/>
    <property type="match status" value="1"/>
</dbReference>
<dbReference type="AlphaFoldDB" id="A0A418Y869"/>
<dbReference type="SUPFAM" id="SSF55124">
    <property type="entry name" value="Nitrite/Sulfite reductase N-terminal domain-like"/>
    <property type="match status" value="1"/>
</dbReference>
<dbReference type="InterPro" id="IPR007419">
    <property type="entry name" value="BFD-like_2Fe2S-bd_dom"/>
</dbReference>
<dbReference type="GO" id="GO:0051537">
    <property type="term" value="F:2 iron, 2 sulfur cluster binding"/>
    <property type="evidence" value="ECO:0007669"/>
    <property type="project" value="UniProtKB-KW"/>
</dbReference>
<evidence type="ECO:0000256" key="17">
    <source>
        <dbReference type="PIRSR" id="PIRSR037149-1"/>
    </source>
</evidence>
<evidence type="ECO:0000256" key="4">
    <source>
        <dbReference type="ARBA" id="ARBA00022485"/>
    </source>
</evidence>
<dbReference type="InterPro" id="IPR012744">
    <property type="entry name" value="Nitri_red_NirB"/>
</dbReference>
<dbReference type="Pfam" id="PF04324">
    <property type="entry name" value="Fer2_BFD"/>
    <property type="match status" value="1"/>
</dbReference>
<feature type="binding site" evidence="17">
    <location>
        <position position="636"/>
    </location>
    <ligand>
        <name>[4Fe-4S] cluster</name>
        <dbReference type="ChEBI" id="CHEBI:49883"/>
    </ligand>
</feature>
<dbReference type="InterPro" id="IPR041575">
    <property type="entry name" value="Rubredoxin_C"/>
</dbReference>
<dbReference type="GO" id="GO:0046872">
    <property type="term" value="F:metal ion binding"/>
    <property type="evidence" value="ECO:0007669"/>
    <property type="project" value="UniProtKB-KW"/>
</dbReference>
<name>A0A418Y869_9BURK</name>
<reference evidence="23 24" key="1">
    <citation type="submission" date="2018-09" db="EMBL/GenBank/DDBJ databases">
        <authorList>
            <person name="Zhu H."/>
        </authorList>
    </citation>
    <scope>NUCLEOTIDE SEQUENCE [LARGE SCALE GENOMIC DNA]</scope>
    <source>
        <strain evidence="23 24">K1S02-61</strain>
    </source>
</reference>
<dbReference type="UniPathway" id="UPA00653"/>
<dbReference type="GO" id="GO:0042128">
    <property type="term" value="P:nitrate assimilation"/>
    <property type="evidence" value="ECO:0007669"/>
    <property type="project" value="UniProtKB-UniRule"/>
</dbReference>
<dbReference type="InterPro" id="IPR016156">
    <property type="entry name" value="FAD/NAD-linked_Rdtase_dimer_sf"/>
</dbReference>